<feature type="transmembrane region" description="Helical" evidence="11">
    <location>
        <begin position="6"/>
        <end position="28"/>
    </location>
</feature>
<dbReference type="InterPro" id="IPR008915">
    <property type="entry name" value="Peptidase_M50"/>
</dbReference>
<evidence type="ECO:0000256" key="6">
    <source>
        <dbReference type="ARBA" id="ARBA00022801"/>
    </source>
</evidence>
<dbReference type="InterPro" id="IPR036034">
    <property type="entry name" value="PDZ_sf"/>
</dbReference>
<evidence type="ECO:0000256" key="7">
    <source>
        <dbReference type="ARBA" id="ARBA00022833"/>
    </source>
</evidence>
<evidence type="ECO:0000256" key="4">
    <source>
        <dbReference type="ARBA" id="ARBA00022670"/>
    </source>
</evidence>
<dbReference type="PROSITE" id="PS50106">
    <property type="entry name" value="PDZ"/>
    <property type="match status" value="1"/>
</dbReference>
<evidence type="ECO:0000256" key="3">
    <source>
        <dbReference type="ARBA" id="ARBA00007931"/>
    </source>
</evidence>
<reference evidence="13 14" key="1">
    <citation type="journal article" date="2023" name="Cell">
        <title>Genetic manipulation of Patescibacteria provides mechanistic insights into microbial dark matter and the epibiotic lifestyle.</title>
        <authorList>
            <person name="Wang Y."/>
            <person name="Gallagher L.A."/>
            <person name="Andrade P.A."/>
            <person name="Liu A."/>
            <person name="Humphreys I.R."/>
            <person name="Turkarslan S."/>
            <person name="Cutler K.J."/>
            <person name="Arrieta-Ortiz M.L."/>
            <person name="Li Y."/>
            <person name="Radey M.C."/>
            <person name="McLean J.S."/>
            <person name="Cong Q."/>
            <person name="Baker D."/>
            <person name="Baliga N.S."/>
            <person name="Peterson S.B."/>
            <person name="Mougous J.D."/>
        </authorList>
    </citation>
    <scope>NUCLEOTIDE SEQUENCE [LARGE SCALE GENOMIC DNA]</scope>
    <source>
        <strain evidence="13 14">ML1</strain>
    </source>
</reference>
<dbReference type="EMBL" id="CP124550">
    <property type="protein sequence ID" value="WIO45837.1"/>
    <property type="molecule type" value="Genomic_DNA"/>
</dbReference>
<keyword evidence="10 11" id="KW-0472">Membrane</keyword>
<evidence type="ECO:0000256" key="1">
    <source>
        <dbReference type="ARBA" id="ARBA00001947"/>
    </source>
</evidence>
<dbReference type="SUPFAM" id="SSF50156">
    <property type="entry name" value="PDZ domain-like"/>
    <property type="match status" value="1"/>
</dbReference>
<dbReference type="SMART" id="SM00228">
    <property type="entry name" value="PDZ"/>
    <property type="match status" value="1"/>
</dbReference>
<dbReference type="Pfam" id="PF17820">
    <property type="entry name" value="PDZ_6"/>
    <property type="match status" value="1"/>
</dbReference>
<feature type="transmembrane region" description="Helical" evidence="11">
    <location>
        <begin position="100"/>
        <end position="124"/>
    </location>
</feature>
<dbReference type="CDD" id="cd06163">
    <property type="entry name" value="S2P-M50_PDZ_RseP-like"/>
    <property type="match status" value="1"/>
</dbReference>
<sequence>MNLVWGIVIGVIALTILVVLHELGHALVARRNGVRVEEFGIGFPPAAYKKKVKKSFLGKNVVYSVNWLPLGGFVKLQGEHDDDKKPGDYGAATFWQKTKILLAGVAMNWLTAAVLLMLLAWFGLPQLVPHQFTVAGDTRVVYNPVVLASIEKDLPAESAGLKSGDAVISVNGEKIETSAQLSEVAATHKGEMVRVAYKRDGAERVAHVALRNTNDDKRGYLGAGLSQERFTQSTWSAPIVGIGVTAQLTGITLQGLGQVIGDGVSGLVMKLMPNDSAQKQANQKLSSASQSVGGPLSIFGILFPAAERAGVRYVVMMTALISLTLAVMNILPIPALDGGRWFVTAAFRLLKKPLTKEREEKIHGTGFLVLLLLVVFVTVSDVAKLL</sequence>
<keyword evidence="14" id="KW-1185">Reference proteome</keyword>
<evidence type="ECO:0000256" key="2">
    <source>
        <dbReference type="ARBA" id="ARBA00004141"/>
    </source>
</evidence>
<dbReference type="Proteomes" id="UP001177295">
    <property type="component" value="Chromosome"/>
</dbReference>
<feature type="domain" description="PDZ" evidence="12">
    <location>
        <begin position="132"/>
        <end position="176"/>
    </location>
</feature>
<gene>
    <name evidence="13" type="ORF">SEML1_0207</name>
</gene>
<protein>
    <submittedName>
        <fullName evidence="13">PDZ domain-containing protein</fullName>
    </submittedName>
</protein>
<keyword evidence="4" id="KW-0645">Protease</keyword>
<keyword evidence="7" id="KW-0862">Zinc</keyword>
<dbReference type="RefSeq" id="WP_376754208.1">
    <property type="nucleotide sequence ID" value="NZ_CP124550.1"/>
</dbReference>
<accession>A0ABY8WUH3</accession>
<evidence type="ECO:0000256" key="10">
    <source>
        <dbReference type="ARBA" id="ARBA00023136"/>
    </source>
</evidence>
<name>A0ABY8WUH3_9BACT</name>
<keyword evidence="8 11" id="KW-1133">Transmembrane helix</keyword>
<evidence type="ECO:0000256" key="11">
    <source>
        <dbReference type="SAM" id="Phobius"/>
    </source>
</evidence>
<dbReference type="InterPro" id="IPR001478">
    <property type="entry name" value="PDZ"/>
</dbReference>
<dbReference type="InterPro" id="IPR041489">
    <property type="entry name" value="PDZ_6"/>
</dbReference>
<comment type="cofactor">
    <cofactor evidence="1">
        <name>Zn(2+)</name>
        <dbReference type="ChEBI" id="CHEBI:29105"/>
    </cofactor>
</comment>
<evidence type="ECO:0000256" key="5">
    <source>
        <dbReference type="ARBA" id="ARBA00022692"/>
    </source>
</evidence>
<dbReference type="InterPro" id="IPR004387">
    <property type="entry name" value="Pept_M50_Zn"/>
</dbReference>
<dbReference type="PANTHER" id="PTHR42837:SF2">
    <property type="entry name" value="MEMBRANE METALLOPROTEASE ARASP2, CHLOROPLASTIC-RELATED"/>
    <property type="match status" value="1"/>
</dbReference>
<evidence type="ECO:0000259" key="12">
    <source>
        <dbReference type="PROSITE" id="PS50106"/>
    </source>
</evidence>
<dbReference type="Pfam" id="PF02163">
    <property type="entry name" value="Peptidase_M50"/>
    <property type="match status" value="1"/>
</dbReference>
<keyword evidence="6" id="KW-0378">Hydrolase</keyword>
<dbReference type="PANTHER" id="PTHR42837">
    <property type="entry name" value="REGULATOR OF SIGMA-E PROTEASE RSEP"/>
    <property type="match status" value="1"/>
</dbReference>
<feature type="transmembrane region" description="Helical" evidence="11">
    <location>
        <begin position="313"/>
        <end position="333"/>
    </location>
</feature>
<proteinExistence type="inferred from homology"/>
<evidence type="ECO:0000256" key="8">
    <source>
        <dbReference type="ARBA" id="ARBA00022989"/>
    </source>
</evidence>
<evidence type="ECO:0000313" key="14">
    <source>
        <dbReference type="Proteomes" id="UP001177295"/>
    </source>
</evidence>
<evidence type="ECO:0000256" key="9">
    <source>
        <dbReference type="ARBA" id="ARBA00023049"/>
    </source>
</evidence>
<keyword evidence="9" id="KW-0482">Metalloprotease</keyword>
<keyword evidence="5 11" id="KW-0812">Transmembrane</keyword>
<evidence type="ECO:0000313" key="13">
    <source>
        <dbReference type="EMBL" id="WIO45837.1"/>
    </source>
</evidence>
<organism evidence="13 14">
    <name type="scientific">Candidatus Southlakia epibionticum</name>
    <dbReference type="NCBI Taxonomy" id="3043284"/>
    <lineage>
        <taxon>Bacteria</taxon>
        <taxon>Candidatus Saccharimonadota</taxon>
        <taxon>Candidatus Saccharimonadia</taxon>
        <taxon>Candidatus Saccharimonadales</taxon>
        <taxon>Candidatus Saccharimonadaceae</taxon>
        <taxon>Candidatus Southlakia</taxon>
    </lineage>
</organism>
<comment type="subcellular location">
    <subcellularLocation>
        <location evidence="2">Membrane</location>
        <topology evidence="2">Multi-pass membrane protein</topology>
    </subcellularLocation>
</comment>
<feature type="transmembrane region" description="Helical" evidence="11">
    <location>
        <begin position="362"/>
        <end position="383"/>
    </location>
</feature>
<dbReference type="Gene3D" id="2.30.42.10">
    <property type="match status" value="1"/>
</dbReference>
<comment type="similarity">
    <text evidence="3">Belongs to the peptidase M50B family.</text>
</comment>